<evidence type="ECO:0000256" key="13">
    <source>
        <dbReference type="HAMAP-Rule" id="MF_01398"/>
    </source>
</evidence>
<dbReference type="NCBIfam" id="TIGR01144">
    <property type="entry name" value="ATP_synt_b"/>
    <property type="match status" value="1"/>
</dbReference>
<proteinExistence type="inferred from homology"/>
<keyword evidence="9 13" id="KW-0472">Membrane</keyword>
<keyword evidence="4 13" id="KW-0138">CF(0)</keyword>
<keyword evidence="7 13" id="KW-1133">Transmembrane helix</keyword>
<dbReference type="EMBL" id="JQCL01000103">
    <property type="protein sequence ID" value="KRO07514.1"/>
    <property type="molecule type" value="Genomic_DNA"/>
</dbReference>
<evidence type="ECO:0000256" key="15">
    <source>
        <dbReference type="SAM" id="MobiDB-lite"/>
    </source>
</evidence>
<comment type="similarity">
    <text evidence="1 13 14">Belongs to the ATPase B chain family.</text>
</comment>
<evidence type="ECO:0000313" key="16">
    <source>
        <dbReference type="EMBL" id="KRO07514.1"/>
    </source>
</evidence>
<dbReference type="GO" id="GO:0046933">
    <property type="term" value="F:proton-transporting ATP synthase activity, rotational mechanism"/>
    <property type="evidence" value="ECO:0007669"/>
    <property type="project" value="UniProtKB-UniRule"/>
</dbReference>
<dbReference type="GO" id="GO:0046961">
    <property type="term" value="F:proton-transporting ATPase activity, rotational mechanism"/>
    <property type="evidence" value="ECO:0007669"/>
    <property type="project" value="TreeGrafter"/>
</dbReference>
<evidence type="ECO:0000256" key="3">
    <source>
        <dbReference type="ARBA" id="ARBA00022475"/>
    </source>
</evidence>
<protein>
    <recommendedName>
        <fullName evidence="13">ATP synthase subunit b</fullName>
    </recommendedName>
    <alternativeName>
        <fullName evidence="13">ATP synthase F(0) sector subunit b</fullName>
    </alternativeName>
    <alternativeName>
        <fullName evidence="13">ATPase subunit I</fullName>
    </alternativeName>
    <alternativeName>
        <fullName evidence="13">F-type ATPase subunit b</fullName>
        <shortName evidence="13">F-ATPase subunit b</shortName>
    </alternativeName>
</protein>
<comment type="subunit">
    <text evidence="13">F-type ATPases have 2 components, F(1) - the catalytic core - and F(0) - the membrane proton channel. F(1) has five subunits: alpha(3), beta(3), gamma(1), delta(1), epsilon(1). F(0) has three main subunits: a(1), b(2) and c(10-14). The alpha and beta chains form an alternating ring which encloses part of the gamma chain. F(1) is attached to F(0) by a central stalk formed by the gamma and epsilon chains, while a peripheral stalk is formed by the delta and b chains.</text>
</comment>
<dbReference type="HAMAP" id="MF_01398">
    <property type="entry name" value="ATP_synth_b_bprime"/>
    <property type="match status" value="1"/>
</dbReference>
<gene>
    <name evidence="13" type="primary">atpF</name>
    <name evidence="16" type="ORF">IV64_GL001436</name>
</gene>
<keyword evidence="17" id="KW-1185">Reference proteome</keyword>
<evidence type="ECO:0000256" key="9">
    <source>
        <dbReference type="ARBA" id="ARBA00023136"/>
    </source>
</evidence>
<dbReference type="InterPro" id="IPR005864">
    <property type="entry name" value="ATP_synth_F0_bsu_bac"/>
</dbReference>
<dbReference type="OrthoDB" id="282095at2"/>
<evidence type="ECO:0000256" key="1">
    <source>
        <dbReference type="ARBA" id="ARBA00005513"/>
    </source>
</evidence>
<evidence type="ECO:0000256" key="12">
    <source>
        <dbReference type="ARBA" id="ARBA00037847"/>
    </source>
</evidence>
<feature type="transmembrane region" description="Helical" evidence="13">
    <location>
        <begin position="12"/>
        <end position="37"/>
    </location>
</feature>
<organism evidence="16 17">
    <name type="scientific">Lactiplantibacillus xiangfangensis</name>
    <dbReference type="NCBI Taxonomy" id="942150"/>
    <lineage>
        <taxon>Bacteria</taxon>
        <taxon>Bacillati</taxon>
        <taxon>Bacillota</taxon>
        <taxon>Bacilli</taxon>
        <taxon>Lactobacillales</taxon>
        <taxon>Lactobacillaceae</taxon>
        <taxon>Lactiplantibacillus</taxon>
    </lineage>
</organism>
<keyword evidence="3 13" id="KW-1003">Cell membrane</keyword>
<feature type="compositionally biased region" description="Basic and acidic residues" evidence="15">
    <location>
        <begin position="57"/>
        <end position="81"/>
    </location>
</feature>
<dbReference type="Gene3D" id="1.20.5.620">
    <property type="entry name" value="F1F0 ATP synthase subunit B, membrane domain"/>
    <property type="match status" value="1"/>
</dbReference>
<evidence type="ECO:0000256" key="10">
    <source>
        <dbReference type="ARBA" id="ARBA00023310"/>
    </source>
</evidence>
<comment type="function">
    <text evidence="13">Component of the F(0) channel, it forms part of the peripheral stalk, linking F(1) to F(0).</text>
</comment>
<dbReference type="Pfam" id="PF00430">
    <property type="entry name" value="ATP-synt_B"/>
    <property type="match status" value="1"/>
</dbReference>
<comment type="caution">
    <text evidence="16">The sequence shown here is derived from an EMBL/GenBank/DDBJ whole genome shotgun (WGS) entry which is preliminary data.</text>
</comment>
<keyword evidence="8 13" id="KW-0406">Ion transport</keyword>
<dbReference type="STRING" id="942150.IV64_GL001436"/>
<comment type="function">
    <text evidence="11 13">F(1)F(0) ATP synthase produces ATP from ADP in the presence of a proton or sodium gradient. F-type ATPases consist of two structural domains, F(1) containing the extramembraneous catalytic core and F(0) containing the membrane proton channel, linked together by a central stalk and a peripheral stalk. During catalysis, ATP synthesis in the catalytic domain of F(1) is coupled via a rotary mechanism of the central stalk subunits to proton translocation.</text>
</comment>
<dbReference type="Proteomes" id="UP000051783">
    <property type="component" value="Unassembled WGS sequence"/>
</dbReference>
<evidence type="ECO:0000313" key="17">
    <source>
        <dbReference type="Proteomes" id="UP000051783"/>
    </source>
</evidence>
<sequence>MLSHLILGASSGLYLGDMLFIAISFIILMALIAVVAWNPITKMMGERADKIANDIDSAQKSRQEANDLADQRRDALSHSRTEASGIVADAKQSGEKQRATIVADAQNEATQYKQNARKDIEQERQDALKNVQSDVADISVEIASKIIKKQLDPEGQQALINSYIEGLGKHES</sequence>
<reference evidence="16 17" key="1">
    <citation type="journal article" date="2015" name="Genome Announc.">
        <title>Expanding the biotechnology potential of lactobacilli through comparative genomics of 213 strains and associated genera.</title>
        <authorList>
            <person name="Sun Z."/>
            <person name="Harris H.M."/>
            <person name="McCann A."/>
            <person name="Guo C."/>
            <person name="Argimon S."/>
            <person name="Zhang W."/>
            <person name="Yang X."/>
            <person name="Jeffery I.B."/>
            <person name="Cooney J.C."/>
            <person name="Kagawa T.F."/>
            <person name="Liu W."/>
            <person name="Song Y."/>
            <person name="Salvetti E."/>
            <person name="Wrobel A."/>
            <person name="Rasinkangas P."/>
            <person name="Parkhill J."/>
            <person name="Rea M.C."/>
            <person name="O'Sullivan O."/>
            <person name="Ritari J."/>
            <person name="Douillard F.P."/>
            <person name="Paul Ross R."/>
            <person name="Yang R."/>
            <person name="Briner A.E."/>
            <person name="Felis G.E."/>
            <person name="de Vos W.M."/>
            <person name="Barrangou R."/>
            <person name="Klaenhammer T.R."/>
            <person name="Caufield P.W."/>
            <person name="Cui Y."/>
            <person name="Zhang H."/>
            <person name="O'Toole P.W."/>
        </authorList>
    </citation>
    <scope>NUCLEOTIDE SEQUENCE [LARGE SCALE GENOMIC DNA]</scope>
    <source>
        <strain evidence="16 17">LMG 26013</strain>
    </source>
</reference>
<dbReference type="PANTHER" id="PTHR33445:SF1">
    <property type="entry name" value="ATP SYNTHASE SUBUNIT B"/>
    <property type="match status" value="1"/>
</dbReference>
<evidence type="ECO:0000256" key="7">
    <source>
        <dbReference type="ARBA" id="ARBA00022989"/>
    </source>
</evidence>
<evidence type="ECO:0000256" key="14">
    <source>
        <dbReference type="RuleBase" id="RU003848"/>
    </source>
</evidence>
<name>A0A0R2MA66_9LACO</name>
<dbReference type="InterPro" id="IPR002146">
    <property type="entry name" value="ATP_synth_b/b'su_bac/chlpt"/>
</dbReference>
<dbReference type="AlphaFoldDB" id="A0A0R2MA66"/>
<evidence type="ECO:0000256" key="6">
    <source>
        <dbReference type="ARBA" id="ARBA00022781"/>
    </source>
</evidence>
<keyword evidence="5 13" id="KW-0812">Transmembrane</keyword>
<keyword evidence="2 13" id="KW-0813">Transport</keyword>
<dbReference type="SUPFAM" id="SSF81573">
    <property type="entry name" value="F1F0 ATP synthase subunit B, membrane domain"/>
    <property type="match status" value="1"/>
</dbReference>
<dbReference type="CDD" id="cd06503">
    <property type="entry name" value="ATP-synt_Fo_b"/>
    <property type="match status" value="1"/>
</dbReference>
<dbReference type="RefSeq" id="WP_057707738.1">
    <property type="nucleotide sequence ID" value="NZ_JQCL01000103.1"/>
</dbReference>
<evidence type="ECO:0000256" key="11">
    <source>
        <dbReference type="ARBA" id="ARBA00025198"/>
    </source>
</evidence>
<dbReference type="GO" id="GO:0045259">
    <property type="term" value="C:proton-transporting ATP synthase complex"/>
    <property type="evidence" value="ECO:0007669"/>
    <property type="project" value="UniProtKB-KW"/>
</dbReference>
<dbReference type="InterPro" id="IPR050059">
    <property type="entry name" value="ATP_synthase_B_chain"/>
</dbReference>
<keyword evidence="10 13" id="KW-0066">ATP synthesis</keyword>
<evidence type="ECO:0000256" key="8">
    <source>
        <dbReference type="ARBA" id="ARBA00023065"/>
    </source>
</evidence>
<dbReference type="InterPro" id="IPR028987">
    <property type="entry name" value="ATP_synth_B-like_membr_sf"/>
</dbReference>
<dbReference type="GO" id="GO:0005886">
    <property type="term" value="C:plasma membrane"/>
    <property type="evidence" value="ECO:0007669"/>
    <property type="project" value="UniProtKB-SubCell"/>
</dbReference>
<evidence type="ECO:0000256" key="5">
    <source>
        <dbReference type="ARBA" id="ARBA00022692"/>
    </source>
</evidence>
<evidence type="ECO:0000256" key="4">
    <source>
        <dbReference type="ARBA" id="ARBA00022547"/>
    </source>
</evidence>
<feature type="region of interest" description="Disordered" evidence="15">
    <location>
        <begin position="57"/>
        <end position="92"/>
    </location>
</feature>
<dbReference type="PATRIC" id="fig|942150.3.peg.1480"/>
<dbReference type="GO" id="GO:0012505">
    <property type="term" value="C:endomembrane system"/>
    <property type="evidence" value="ECO:0007669"/>
    <property type="project" value="UniProtKB-SubCell"/>
</dbReference>
<accession>A0A0R2MA66</accession>
<dbReference type="PANTHER" id="PTHR33445">
    <property type="entry name" value="ATP SYNTHASE SUBUNIT B', CHLOROPLASTIC"/>
    <property type="match status" value="1"/>
</dbReference>
<keyword evidence="6 13" id="KW-0375">Hydrogen ion transport</keyword>
<comment type="subcellular location">
    <subcellularLocation>
        <location evidence="13">Cell membrane</location>
        <topology evidence="13">Single-pass membrane protein</topology>
    </subcellularLocation>
    <subcellularLocation>
        <location evidence="12">Endomembrane system</location>
        <topology evidence="12">Single-pass membrane protein</topology>
    </subcellularLocation>
</comment>
<evidence type="ECO:0000256" key="2">
    <source>
        <dbReference type="ARBA" id="ARBA00022448"/>
    </source>
</evidence>